<accession>A0A437QHM4</accession>
<dbReference type="AlphaFoldDB" id="A0A437QHM4"/>
<evidence type="ECO:0000313" key="2">
    <source>
        <dbReference type="Proteomes" id="UP000287447"/>
    </source>
</evidence>
<keyword evidence="2" id="KW-1185">Reference proteome</keyword>
<comment type="caution">
    <text evidence="1">The sequence shown here is derived from an EMBL/GenBank/DDBJ whole genome shotgun (WGS) entry which is preliminary data.</text>
</comment>
<sequence>MDAFNTLTVIRMVSYLCEKLEEAGLTLRLLGPGRELEMIYKGARPDRIAPQKIFRDDALATSAELLDAFWLVALDRYGPAIFQACRGIDLGDRSLADHLTTDGGLYVPGNQWENNPIPEVRAAAAWRLHGVGCYFGETWFRPESDDVPGFRGKGISDLILRLAMGTAFCRHEARFMFGFCEQALAVRGIPIQYGHYQCYPHGATWTRPDGTQDDVWLTFTAASDFGDLFGGFARDRYIPQHT</sequence>
<evidence type="ECO:0008006" key="3">
    <source>
        <dbReference type="Google" id="ProtNLM"/>
    </source>
</evidence>
<dbReference type="RefSeq" id="WP_127768039.1">
    <property type="nucleotide sequence ID" value="NZ_SADE01000004.1"/>
</dbReference>
<dbReference type="OrthoDB" id="8068570at2"/>
<protein>
    <recommendedName>
        <fullName evidence="3">GNAT family N-acetyltransferase</fullName>
    </recommendedName>
</protein>
<proteinExistence type="predicted"/>
<dbReference type="Proteomes" id="UP000287447">
    <property type="component" value="Unassembled WGS sequence"/>
</dbReference>
<gene>
    <name evidence="1" type="ORF">EOI86_23085</name>
</gene>
<evidence type="ECO:0000313" key="1">
    <source>
        <dbReference type="EMBL" id="RVU34009.1"/>
    </source>
</evidence>
<reference evidence="2" key="1">
    <citation type="submission" date="2019-01" db="EMBL/GenBank/DDBJ databases">
        <title>Gri0909 isolated from a small marine red alga.</title>
        <authorList>
            <person name="Kim J."/>
            <person name="Jeong S.E."/>
            <person name="Jeon C.O."/>
        </authorList>
    </citation>
    <scope>NUCLEOTIDE SEQUENCE [LARGE SCALE GENOMIC DNA]</scope>
    <source>
        <strain evidence="2">Gri0909</strain>
    </source>
</reference>
<organism evidence="1 2">
    <name type="scientific">Hwanghaeella grinnelliae</name>
    <dbReference type="NCBI Taxonomy" id="2500179"/>
    <lineage>
        <taxon>Bacteria</taxon>
        <taxon>Pseudomonadati</taxon>
        <taxon>Pseudomonadota</taxon>
        <taxon>Alphaproteobacteria</taxon>
        <taxon>Rhodospirillales</taxon>
        <taxon>Rhodospirillaceae</taxon>
        <taxon>Hwanghaeella</taxon>
    </lineage>
</organism>
<dbReference type="EMBL" id="SADE01000004">
    <property type="protein sequence ID" value="RVU34009.1"/>
    <property type="molecule type" value="Genomic_DNA"/>
</dbReference>
<name>A0A437QHM4_9PROT</name>